<feature type="non-terminal residue" evidence="2">
    <location>
        <position position="1"/>
    </location>
</feature>
<evidence type="ECO:0000313" key="3">
    <source>
        <dbReference type="Proteomes" id="UP000215459"/>
    </source>
</evidence>
<comment type="caution">
    <text evidence="2">The sequence shown here is derived from an EMBL/GenBank/DDBJ whole genome shotgun (WGS) entry which is preliminary data.</text>
</comment>
<gene>
    <name evidence="2" type="ORF">CHM34_18840</name>
</gene>
<organism evidence="2 3">
    <name type="scientific">Paludifilum halophilum</name>
    <dbReference type="NCBI Taxonomy" id="1642702"/>
    <lineage>
        <taxon>Bacteria</taxon>
        <taxon>Bacillati</taxon>
        <taxon>Bacillota</taxon>
        <taxon>Bacilli</taxon>
        <taxon>Bacillales</taxon>
        <taxon>Thermoactinomycetaceae</taxon>
        <taxon>Paludifilum</taxon>
    </lineage>
</organism>
<sequence>NLLCISLSIGRISNGISELFYEFILYILCFMKWEMVRLEAEARLSTSNSILLSKNDLMENTKEPIDLFLKRWSMKVGKAFRENSNIMKRTNSNNSSSENTINLDNHTTDP</sequence>
<reference evidence="2 3" key="1">
    <citation type="submission" date="2017-07" db="EMBL/GenBank/DDBJ databases">
        <title>The genome sequence of Paludifilum halophilum highlights mechanisms for microbial adaptation to high salt environemnts.</title>
        <authorList>
            <person name="Belbahri L."/>
        </authorList>
    </citation>
    <scope>NUCLEOTIDE SEQUENCE [LARGE SCALE GENOMIC DNA]</scope>
    <source>
        <strain evidence="2 3">DSM 102817</strain>
    </source>
</reference>
<dbReference type="EMBL" id="NOWF01000199">
    <property type="protein sequence ID" value="OYD05968.1"/>
    <property type="molecule type" value="Genomic_DNA"/>
</dbReference>
<dbReference type="Proteomes" id="UP000215459">
    <property type="component" value="Unassembled WGS sequence"/>
</dbReference>
<feature type="compositionally biased region" description="Polar residues" evidence="1">
    <location>
        <begin position="100"/>
        <end position="110"/>
    </location>
</feature>
<protein>
    <submittedName>
        <fullName evidence="2">Uncharacterized protein</fullName>
    </submittedName>
</protein>
<keyword evidence="3" id="KW-1185">Reference proteome</keyword>
<evidence type="ECO:0000313" key="2">
    <source>
        <dbReference type="EMBL" id="OYD05968.1"/>
    </source>
</evidence>
<accession>A0A235B0Y6</accession>
<dbReference type="RefSeq" id="WP_206093872.1">
    <property type="nucleotide sequence ID" value="NZ_NOWF01000199.1"/>
</dbReference>
<feature type="region of interest" description="Disordered" evidence="1">
    <location>
        <begin position="84"/>
        <end position="110"/>
    </location>
</feature>
<proteinExistence type="predicted"/>
<dbReference type="AlphaFoldDB" id="A0A235B0Y6"/>
<name>A0A235B0Y6_9BACL</name>
<evidence type="ECO:0000256" key="1">
    <source>
        <dbReference type="SAM" id="MobiDB-lite"/>
    </source>
</evidence>